<organism evidence="2 3">
    <name type="scientific">Methylobacterium soli</name>
    <dbReference type="NCBI Taxonomy" id="553447"/>
    <lineage>
        <taxon>Bacteria</taxon>
        <taxon>Pseudomonadati</taxon>
        <taxon>Pseudomonadota</taxon>
        <taxon>Alphaproteobacteria</taxon>
        <taxon>Hyphomicrobiales</taxon>
        <taxon>Methylobacteriaceae</taxon>
        <taxon>Methylobacterium</taxon>
    </lineage>
</organism>
<feature type="region of interest" description="Disordered" evidence="1">
    <location>
        <begin position="76"/>
        <end position="99"/>
    </location>
</feature>
<dbReference type="EMBL" id="VZZK01000035">
    <property type="protein sequence ID" value="KAB1075009.1"/>
    <property type="molecule type" value="Genomic_DNA"/>
</dbReference>
<protein>
    <submittedName>
        <fullName evidence="2">Uncharacterized protein</fullName>
    </submittedName>
</protein>
<gene>
    <name evidence="2" type="ORF">F6X53_25370</name>
</gene>
<reference evidence="2 3" key="1">
    <citation type="submission" date="2019-09" db="EMBL/GenBank/DDBJ databases">
        <title>YIM 48816 draft genome.</title>
        <authorList>
            <person name="Jiang L."/>
        </authorList>
    </citation>
    <scope>NUCLEOTIDE SEQUENCE [LARGE SCALE GENOMIC DNA]</scope>
    <source>
        <strain evidence="2 3">YIM 48816</strain>
    </source>
</reference>
<keyword evidence="3" id="KW-1185">Reference proteome</keyword>
<evidence type="ECO:0000313" key="2">
    <source>
        <dbReference type="EMBL" id="KAB1075009.1"/>
    </source>
</evidence>
<proteinExistence type="predicted"/>
<evidence type="ECO:0000313" key="3">
    <source>
        <dbReference type="Proteomes" id="UP000474159"/>
    </source>
</evidence>
<comment type="caution">
    <text evidence="2">The sequence shown here is derived from an EMBL/GenBank/DDBJ whole genome shotgun (WGS) entry which is preliminary data.</text>
</comment>
<sequence length="99" mass="10782">MPVLQASCPIEPTGLAGRRAVAVANAKWFRALAWRALRDGHPNGPLRAANARAAARIVIQQARREALIHRMAIDALAPDRPPTRPRAGEWQHDGEALTP</sequence>
<dbReference type="Proteomes" id="UP000474159">
    <property type="component" value="Unassembled WGS sequence"/>
</dbReference>
<accession>A0A6L3SYU3</accession>
<dbReference type="OrthoDB" id="8001693at2"/>
<name>A0A6L3SYU3_9HYPH</name>
<dbReference type="AlphaFoldDB" id="A0A6L3SYU3"/>
<evidence type="ECO:0000256" key="1">
    <source>
        <dbReference type="SAM" id="MobiDB-lite"/>
    </source>
</evidence>
<feature type="compositionally biased region" description="Basic and acidic residues" evidence="1">
    <location>
        <begin position="86"/>
        <end position="99"/>
    </location>
</feature>